<accession>A0A0W0R6G5</accession>
<dbReference type="RefSeq" id="WP_058462294.1">
    <property type="nucleotide sequence ID" value="NZ_CAAAHS010000010.1"/>
</dbReference>
<dbReference type="PATRIC" id="fig|45056.6.peg.1337"/>
<dbReference type="Pfam" id="PF06094">
    <property type="entry name" value="GGACT"/>
    <property type="match status" value="1"/>
</dbReference>
<dbReference type="AlphaFoldDB" id="A0A0W0R6G5"/>
<sequence length="120" mass="13246">MKTEKLFSYGTLRLESVQIGNFGRKLTGESATLPGFSLSHVSIQDPNVVNLSGEAVHPIITPTGNHADEVKGMVFELSYEELLKADSYEVDDYKRIKAPLASGEQVWVYVAKGFPNRSDI</sequence>
<dbReference type="InterPro" id="IPR013024">
    <property type="entry name" value="GGCT-like"/>
</dbReference>
<dbReference type="OrthoDB" id="9798388at2"/>
<dbReference type="KEGG" id="ladl:NCTC12735_00001"/>
<name>A0A0W0R6G5_9GAMM</name>
<evidence type="ECO:0000259" key="1">
    <source>
        <dbReference type="Pfam" id="PF06094"/>
    </source>
</evidence>
<keyword evidence="4" id="KW-1185">Reference proteome</keyword>
<reference evidence="2 4" key="1">
    <citation type="submission" date="2015-11" db="EMBL/GenBank/DDBJ databases">
        <title>Identification of large and diverse effector repertoires of 38 Legionella species.</title>
        <authorList>
            <person name="Burstein D."/>
            <person name="Amaro F."/>
            <person name="Zusman T."/>
            <person name="Lifshitz Z."/>
            <person name="Cohen O."/>
            <person name="Gilbert J.A."/>
            <person name="Pupko T."/>
            <person name="Shuman H.A."/>
            <person name="Segal G."/>
        </authorList>
    </citation>
    <scope>NUCLEOTIDE SEQUENCE [LARGE SCALE GENOMIC DNA]</scope>
    <source>
        <strain evidence="2 4">1762-AUS-E</strain>
    </source>
</reference>
<gene>
    <name evidence="2" type="ORF">Lade_1295</name>
    <name evidence="3" type="ORF">NCTC12735_00001</name>
</gene>
<dbReference type="Gene3D" id="3.10.490.10">
    <property type="entry name" value="Gamma-glutamyl cyclotransferase-like"/>
    <property type="match status" value="1"/>
</dbReference>
<dbReference type="EMBL" id="LNKA01000001">
    <property type="protein sequence ID" value="KTC66637.1"/>
    <property type="molecule type" value="Genomic_DNA"/>
</dbReference>
<protein>
    <submittedName>
        <fullName evidence="2 3">AIG2-like family</fullName>
    </submittedName>
</protein>
<evidence type="ECO:0000313" key="4">
    <source>
        <dbReference type="Proteomes" id="UP000054859"/>
    </source>
</evidence>
<dbReference type="Proteomes" id="UP000281170">
    <property type="component" value="Chromosome"/>
</dbReference>
<evidence type="ECO:0000313" key="3">
    <source>
        <dbReference type="EMBL" id="VEH81016.1"/>
    </source>
</evidence>
<proteinExistence type="predicted"/>
<dbReference type="InterPro" id="IPR009288">
    <property type="entry name" value="AIG2-like_dom"/>
</dbReference>
<dbReference type="EMBL" id="LR134410">
    <property type="protein sequence ID" value="VEH81016.1"/>
    <property type="molecule type" value="Genomic_DNA"/>
</dbReference>
<reference evidence="3 5" key="2">
    <citation type="submission" date="2018-12" db="EMBL/GenBank/DDBJ databases">
        <authorList>
            <consortium name="Pathogen Informatics"/>
        </authorList>
    </citation>
    <scope>NUCLEOTIDE SEQUENCE [LARGE SCALE GENOMIC DNA]</scope>
    <source>
        <strain evidence="3 5">NCTC12735</strain>
    </source>
</reference>
<dbReference type="STRING" id="45056.Lade_1295"/>
<evidence type="ECO:0000313" key="5">
    <source>
        <dbReference type="Proteomes" id="UP000281170"/>
    </source>
</evidence>
<organism evidence="2 4">
    <name type="scientific">Legionella adelaidensis</name>
    <dbReference type="NCBI Taxonomy" id="45056"/>
    <lineage>
        <taxon>Bacteria</taxon>
        <taxon>Pseudomonadati</taxon>
        <taxon>Pseudomonadota</taxon>
        <taxon>Gammaproteobacteria</taxon>
        <taxon>Legionellales</taxon>
        <taxon>Legionellaceae</taxon>
        <taxon>Legionella</taxon>
    </lineage>
</organism>
<feature type="domain" description="Gamma-glutamylcyclotransferase AIG2-like" evidence="1">
    <location>
        <begin position="6"/>
        <end position="113"/>
    </location>
</feature>
<evidence type="ECO:0000313" key="2">
    <source>
        <dbReference type="EMBL" id="KTC66637.1"/>
    </source>
</evidence>
<dbReference type="CDD" id="cd06661">
    <property type="entry name" value="GGCT_like"/>
    <property type="match status" value="1"/>
</dbReference>
<dbReference type="InterPro" id="IPR036568">
    <property type="entry name" value="GGCT-like_sf"/>
</dbReference>
<dbReference type="SUPFAM" id="SSF110857">
    <property type="entry name" value="Gamma-glutamyl cyclotransferase-like"/>
    <property type="match status" value="1"/>
</dbReference>
<dbReference type="Proteomes" id="UP000054859">
    <property type="component" value="Unassembled WGS sequence"/>
</dbReference>